<dbReference type="GeneID" id="41981581"/>
<sequence length="321" mass="35260">IYPITLSQKTSLYRYGSASKPWNQNAVSHIDLLLSPTMPDASLSPSLSTETVEITRELGRGTPGEQVISSSERKTPDQQELARRKSQYYEEAFATREPTSSARQVISNESMVLADVRTNVIISDEYTFITDLSYALSTRYQRSENSIIVTVLHSACLLYGGNFDPAYTLTISAIPSLLQPVTNKRNAILLQKAMDEGLGVPPDRGLIKFIPIAEENLATGGKTVLGAIEELEKETAFKNLGLIRTLSRAATRRTSMKSPPRGQLPTHDENVTPFKSNGNSPSPSVLPNESAIIRRPEGIQKMGRRKSFMLAVFGGKSKEGL</sequence>
<dbReference type="Proteomes" id="UP000431533">
    <property type="component" value="Unassembled WGS sequence"/>
</dbReference>
<evidence type="ECO:0000256" key="4">
    <source>
        <dbReference type="ARBA" id="ARBA00022525"/>
    </source>
</evidence>
<evidence type="ECO:0000256" key="1">
    <source>
        <dbReference type="ARBA" id="ARBA00004613"/>
    </source>
</evidence>
<evidence type="ECO:0000256" key="10">
    <source>
        <dbReference type="ARBA" id="ARBA00041631"/>
    </source>
</evidence>
<evidence type="ECO:0000256" key="9">
    <source>
        <dbReference type="ARBA" id="ARBA00039086"/>
    </source>
</evidence>
<organism evidence="14 15">
    <name type="scientific">Lachnellula hyalina</name>
    <dbReference type="NCBI Taxonomy" id="1316788"/>
    <lineage>
        <taxon>Eukaryota</taxon>
        <taxon>Fungi</taxon>
        <taxon>Dikarya</taxon>
        <taxon>Ascomycota</taxon>
        <taxon>Pezizomycotina</taxon>
        <taxon>Leotiomycetes</taxon>
        <taxon>Helotiales</taxon>
        <taxon>Lachnaceae</taxon>
        <taxon>Lachnellula</taxon>
    </lineage>
</organism>
<dbReference type="PANTHER" id="PTHR11954:SF6">
    <property type="entry name" value="MACROPHAGE MIGRATION INHIBITORY FACTOR"/>
    <property type="match status" value="1"/>
</dbReference>
<dbReference type="InterPro" id="IPR001398">
    <property type="entry name" value="Macrophage_inhib_fac"/>
</dbReference>
<dbReference type="AlphaFoldDB" id="A0A8H8U0J1"/>
<gene>
    <name evidence="14" type="ORF">LHYA1_G001383</name>
</gene>
<comment type="caution">
    <text evidence="14">The sequence shown here is derived from an EMBL/GenBank/DDBJ whole genome shotgun (WGS) entry which is preliminary data.</text>
</comment>
<evidence type="ECO:0000256" key="7">
    <source>
        <dbReference type="ARBA" id="ARBA00036823"/>
    </source>
</evidence>
<keyword evidence="4" id="KW-0964">Secreted</keyword>
<evidence type="ECO:0000313" key="14">
    <source>
        <dbReference type="EMBL" id="TVY29365.1"/>
    </source>
</evidence>
<dbReference type="GO" id="GO:0050178">
    <property type="term" value="F:phenylpyruvate tautomerase activity"/>
    <property type="evidence" value="ECO:0007669"/>
    <property type="project" value="UniProtKB-EC"/>
</dbReference>
<feature type="region of interest" description="Disordered" evidence="13">
    <location>
        <begin position="251"/>
        <end position="297"/>
    </location>
</feature>
<feature type="region of interest" description="Disordered" evidence="13">
    <location>
        <begin position="61"/>
        <end position="82"/>
    </location>
</feature>
<evidence type="ECO:0000256" key="13">
    <source>
        <dbReference type="SAM" id="MobiDB-lite"/>
    </source>
</evidence>
<dbReference type="EC" id="5.3.3.12" evidence="8"/>
<keyword evidence="5" id="KW-0413">Isomerase</keyword>
<evidence type="ECO:0000256" key="2">
    <source>
        <dbReference type="ARBA" id="ARBA00005851"/>
    </source>
</evidence>
<dbReference type="GO" id="GO:0005576">
    <property type="term" value="C:extracellular region"/>
    <property type="evidence" value="ECO:0007669"/>
    <property type="project" value="UniProtKB-SubCell"/>
</dbReference>
<proteinExistence type="inferred from homology"/>
<name>A0A8H8U0J1_9HELO</name>
<dbReference type="OrthoDB" id="255819at2759"/>
<evidence type="ECO:0000313" key="15">
    <source>
        <dbReference type="Proteomes" id="UP000431533"/>
    </source>
</evidence>
<evidence type="ECO:0000256" key="3">
    <source>
        <dbReference type="ARBA" id="ARBA00022514"/>
    </source>
</evidence>
<feature type="non-terminal residue" evidence="14">
    <location>
        <position position="321"/>
    </location>
</feature>
<evidence type="ECO:0000256" key="8">
    <source>
        <dbReference type="ARBA" id="ARBA00038932"/>
    </source>
</evidence>
<comment type="catalytic activity">
    <reaction evidence="7">
        <text>L-dopachrome = 5,6-dihydroxyindole-2-carboxylate</text>
        <dbReference type="Rhea" id="RHEA:13041"/>
        <dbReference type="ChEBI" id="CHEBI:16875"/>
        <dbReference type="ChEBI" id="CHEBI:57509"/>
        <dbReference type="EC" id="5.3.3.12"/>
    </reaction>
</comment>
<evidence type="ECO:0000256" key="12">
    <source>
        <dbReference type="ARBA" id="ARBA00042730"/>
    </source>
</evidence>
<comment type="similarity">
    <text evidence="2">Belongs to the MIF family.</text>
</comment>
<keyword evidence="15" id="KW-1185">Reference proteome</keyword>
<dbReference type="EMBL" id="QGMH01000019">
    <property type="protein sequence ID" value="TVY29365.1"/>
    <property type="molecule type" value="Genomic_DNA"/>
</dbReference>
<comment type="catalytic activity">
    <reaction evidence="6">
        <text>3-phenylpyruvate = enol-phenylpyruvate</text>
        <dbReference type="Rhea" id="RHEA:17097"/>
        <dbReference type="ChEBI" id="CHEBI:16815"/>
        <dbReference type="ChEBI" id="CHEBI:18005"/>
        <dbReference type="EC" id="5.3.2.1"/>
    </reaction>
</comment>
<dbReference type="SUPFAM" id="SSF55331">
    <property type="entry name" value="Tautomerase/MIF"/>
    <property type="match status" value="1"/>
</dbReference>
<protein>
    <recommendedName>
        <fullName evidence="12">L-dopachrome isomerase</fullName>
        <ecNumber evidence="9">5.3.2.1</ecNumber>
        <ecNumber evidence="8">5.3.3.12</ecNumber>
    </recommendedName>
    <alternativeName>
        <fullName evidence="10">L-dopachrome tautomerase</fullName>
    </alternativeName>
    <alternativeName>
        <fullName evidence="11">Phenylpyruvate tautomerase</fullName>
    </alternativeName>
</protein>
<dbReference type="Gene3D" id="3.30.429.10">
    <property type="entry name" value="Macrophage Migration Inhibitory Factor"/>
    <property type="match status" value="1"/>
</dbReference>
<feature type="compositionally biased region" description="Basic and acidic residues" evidence="13">
    <location>
        <begin position="71"/>
        <end position="82"/>
    </location>
</feature>
<dbReference type="EC" id="5.3.2.1" evidence="9"/>
<dbReference type="GO" id="GO:0004167">
    <property type="term" value="F:dopachrome isomerase activity"/>
    <property type="evidence" value="ECO:0007669"/>
    <property type="project" value="UniProtKB-EC"/>
</dbReference>
<keyword evidence="3" id="KW-0202">Cytokine</keyword>
<evidence type="ECO:0000256" key="5">
    <source>
        <dbReference type="ARBA" id="ARBA00023235"/>
    </source>
</evidence>
<dbReference type="RefSeq" id="XP_031008152.1">
    <property type="nucleotide sequence ID" value="XM_031146366.1"/>
</dbReference>
<evidence type="ECO:0000256" key="11">
    <source>
        <dbReference type="ARBA" id="ARBA00041912"/>
    </source>
</evidence>
<evidence type="ECO:0000256" key="6">
    <source>
        <dbReference type="ARBA" id="ARBA00036735"/>
    </source>
</evidence>
<comment type="subcellular location">
    <subcellularLocation>
        <location evidence="1">Secreted</location>
    </subcellularLocation>
</comment>
<accession>A0A8H8U0J1</accession>
<feature type="compositionally biased region" description="Polar residues" evidence="13">
    <location>
        <begin position="273"/>
        <end position="287"/>
    </location>
</feature>
<dbReference type="PANTHER" id="PTHR11954">
    <property type="entry name" value="D-DOPACHROME DECARBOXYLASE"/>
    <property type="match status" value="1"/>
</dbReference>
<reference evidence="14 15" key="1">
    <citation type="submission" date="2018-05" db="EMBL/GenBank/DDBJ databases">
        <title>Genome sequencing and assembly of the regulated plant pathogen Lachnellula willkommii and related sister species for the development of diagnostic species identification markers.</title>
        <authorList>
            <person name="Giroux E."/>
            <person name="Bilodeau G."/>
        </authorList>
    </citation>
    <scope>NUCLEOTIDE SEQUENCE [LARGE SCALE GENOMIC DNA]</scope>
    <source>
        <strain evidence="14 15">CBS 185.66</strain>
    </source>
</reference>
<dbReference type="InterPro" id="IPR014347">
    <property type="entry name" value="Tautomerase/MIF_sf"/>
</dbReference>
<dbReference type="Pfam" id="PF01187">
    <property type="entry name" value="MIF"/>
    <property type="match status" value="1"/>
</dbReference>